<keyword evidence="3" id="KW-0813">Transport</keyword>
<name>A0A381UTP2_9ZZZZ</name>
<proteinExistence type="inferred from homology"/>
<feature type="transmembrane region" description="Helical" evidence="8">
    <location>
        <begin position="81"/>
        <end position="102"/>
    </location>
</feature>
<feature type="transmembrane region" description="Helical" evidence="8">
    <location>
        <begin position="21"/>
        <end position="45"/>
    </location>
</feature>
<keyword evidence="6 8" id="KW-1133">Transmembrane helix</keyword>
<dbReference type="PANTHER" id="PTHR43470:SF5">
    <property type="entry name" value="PHOSPHATE TRANSPORT SYSTEM PERMEASE PROTEIN PSTA"/>
    <property type="match status" value="1"/>
</dbReference>
<feature type="non-terminal residue" evidence="10">
    <location>
        <position position="1"/>
    </location>
</feature>
<feature type="transmembrane region" description="Helical" evidence="8">
    <location>
        <begin position="148"/>
        <end position="166"/>
    </location>
</feature>
<comment type="similarity">
    <text evidence="2">Belongs to the binding-protein-dependent transport system permease family. CysTW subfamily.</text>
</comment>
<dbReference type="AlphaFoldDB" id="A0A381UTP2"/>
<keyword evidence="4" id="KW-1003">Cell membrane</keyword>
<evidence type="ECO:0000256" key="4">
    <source>
        <dbReference type="ARBA" id="ARBA00022475"/>
    </source>
</evidence>
<protein>
    <recommendedName>
        <fullName evidence="9">ABC transmembrane type-1 domain-containing protein</fullName>
    </recommendedName>
</protein>
<evidence type="ECO:0000313" key="10">
    <source>
        <dbReference type="EMBL" id="SVA31324.1"/>
    </source>
</evidence>
<evidence type="ECO:0000256" key="8">
    <source>
        <dbReference type="SAM" id="Phobius"/>
    </source>
</evidence>
<dbReference type="GO" id="GO:0005886">
    <property type="term" value="C:plasma membrane"/>
    <property type="evidence" value="ECO:0007669"/>
    <property type="project" value="UniProtKB-SubCell"/>
</dbReference>
<dbReference type="InterPro" id="IPR035906">
    <property type="entry name" value="MetI-like_sf"/>
</dbReference>
<evidence type="ECO:0000256" key="2">
    <source>
        <dbReference type="ARBA" id="ARBA00007069"/>
    </source>
</evidence>
<dbReference type="EMBL" id="UINC01007084">
    <property type="protein sequence ID" value="SVA31324.1"/>
    <property type="molecule type" value="Genomic_DNA"/>
</dbReference>
<dbReference type="PROSITE" id="PS50928">
    <property type="entry name" value="ABC_TM1"/>
    <property type="match status" value="1"/>
</dbReference>
<sequence>VGSNNTTSGQLRSRRILRRTIGGVVYGLFLLSVCVGIVGLLALLYEVLTTGLPWLNWQFLTDYPSRHPEEAGLFSALMGTVWLMAMTAIFTVPVGVGAAIYLEEYAPRNLFTRIIEINVANLAGVPSIVYGLLGLALFVTWFELGRSILAGSMTLSLLVLPIVILASREAIRAVPDSYRQAAYAMGADQWQVIKGVVLPSALPGILTGTILAMSRAIGEAAPVLAISALVYLTFIPSHPMERFTVLPIQIYNWVSRPQDEFRGLAAAGIIVLLVILLSMNAIAVFLRNKYQIRSEE</sequence>
<dbReference type="Pfam" id="PF00528">
    <property type="entry name" value="BPD_transp_1"/>
    <property type="match status" value="1"/>
</dbReference>
<dbReference type="Gene3D" id="1.10.3720.10">
    <property type="entry name" value="MetI-like"/>
    <property type="match status" value="1"/>
</dbReference>
<dbReference type="GO" id="GO:0035435">
    <property type="term" value="P:phosphate ion transmembrane transport"/>
    <property type="evidence" value="ECO:0007669"/>
    <property type="project" value="InterPro"/>
</dbReference>
<evidence type="ECO:0000256" key="1">
    <source>
        <dbReference type="ARBA" id="ARBA00004651"/>
    </source>
</evidence>
<keyword evidence="7 8" id="KW-0472">Membrane</keyword>
<accession>A0A381UTP2</accession>
<dbReference type="SUPFAM" id="SSF161098">
    <property type="entry name" value="MetI-like"/>
    <property type="match status" value="1"/>
</dbReference>
<evidence type="ECO:0000256" key="6">
    <source>
        <dbReference type="ARBA" id="ARBA00022989"/>
    </source>
</evidence>
<dbReference type="PANTHER" id="PTHR43470">
    <property type="entry name" value="PHOSPHATE TRANSPORT SYSTEM PERMEASE PROTEIN PSTA-RELATED"/>
    <property type="match status" value="1"/>
</dbReference>
<keyword evidence="5 8" id="KW-0812">Transmembrane</keyword>
<evidence type="ECO:0000256" key="5">
    <source>
        <dbReference type="ARBA" id="ARBA00022692"/>
    </source>
</evidence>
<dbReference type="GO" id="GO:0005315">
    <property type="term" value="F:phosphate transmembrane transporter activity"/>
    <property type="evidence" value="ECO:0007669"/>
    <property type="project" value="InterPro"/>
</dbReference>
<reference evidence="10" key="1">
    <citation type="submission" date="2018-05" db="EMBL/GenBank/DDBJ databases">
        <authorList>
            <person name="Lanie J.A."/>
            <person name="Ng W.-L."/>
            <person name="Kazmierczak K.M."/>
            <person name="Andrzejewski T.M."/>
            <person name="Davidsen T.M."/>
            <person name="Wayne K.J."/>
            <person name="Tettelin H."/>
            <person name="Glass J.I."/>
            <person name="Rusch D."/>
            <person name="Podicherti R."/>
            <person name="Tsui H.-C.T."/>
            <person name="Winkler M.E."/>
        </authorList>
    </citation>
    <scope>NUCLEOTIDE SEQUENCE</scope>
</reference>
<feature type="transmembrane region" description="Helical" evidence="8">
    <location>
        <begin position="122"/>
        <end position="142"/>
    </location>
</feature>
<feature type="transmembrane region" description="Helical" evidence="8">
    <location>
        <begin position="264"/>
        <end position="286"/>
    </location>
</feature>
<evidence type="ECO:0000256" key="7">
    <source>
        <dbReference type="ARBA" id="ARBA00023136"/>
    </source>
</evidence>
<dbReference type="InterPro" id="IPR005672">
    <property type="entry name" value="Phosphate_PstA"/>
</dbReference>
<comment type="subcellular location">
    <subcellularLocation>
        <location evidence="1">Cell membrane</location>
        <topology evidence="1">Multi-pass membrane protein</topology>
    </subcellularLocation>
</comment>
<dbReference type="NCBIfam" id="TIGR00974">
    <property type="entry name" value="3a0107s02c"/>
    <property type="match status" value="1"/>
</dbReference>
<gene>
    <name evidence="10" type="ORF">METZ01_LOCUS84178</name>
</gene>
<dbReference type="InterPro" id="IPR000515">
    <property type="entry name" value="MetI-like"/>
</dbReference>
<feature type="transmembrane region" description="Helical" evidence="8">
    <location>
        <begin position="216"/>
        <end position="235"/>
    </location>
</feature>
<evidence type="ECO:0000256" key="3">
    <source>
        <dbReference type="ARBA" id="ARBA00022448"/>
    </source>
</evidence>
<evidence type="ECO:0000259" key="9">
    <source>
        <dbReference type="PROSITE" id="PS50928"/>
    </source>
</evidence>
<organism evidence="10">
    <name type="scientific">marine metagenome</name>
    <dbReference type="NCBI Taxonomy" id="408172"/>
    <lineage>
        <taxon>unclassified sequences</taxon>
        <taxon>metagenomes</taxon>
        <taxon>ecological metagenomes</taxon>
    </lineage>
</organism>
<dbReference type="CDD" id="cd06261">
    <property type="entry name" value="TM_PBP2"/>
    <property type="match status" value="1"/>
</dbReference>
<feature type="domain" description="ABC transmembrane type-1" evidence="9">
    <location>
        <begin position="77"/>
        <end position="283"/>
    </location>
</feature>